<dbReference type="EMBL" id="JAHRIO010012261">
    <property type="protein sequence ID" value="MEQ2162672.1"/>
    <property type="molecule type" value="Genomic_DNA"/>
</dbReference>
<organism evidence="1 2">
    <name type="scientific">Goodea atripinnis</name>
    <dbReference type="NCBI Taxonomy" id="208336"/>
    <lineage>
        <taxon>Eukaryota</taxon>
        <taxon>Metazoa</taxon>
        <taxon>Chordata</taxon>
        <taxon>Craniata</taxon>
        <taxon>Vertebrata</taxon>
        <taxon>Euteleostomi</taxon>
        <taxon>Actinopterygii</taxon>
        <taxon>Neopterygii</taxon>
        <taxon>Teleostei</taxon>
        <taxon>Neoteleostei</taxon>
        <taxon>Acanthomorphata</taxon>
        <taxon>Ovalentaria</taxon>
        <taxon>Atherinomorphae</taxon>
        <taxon>Cyprinodontiformes</taxon>
        <taxon>Goodeidae</taxon>
        <taxon>Goodea</taxon>
    </lineage>
</organism>
<evidence type="ECO:0000313" key="2">
    <source>
        <dbReference type="Proteomes" id="UP001476798"/>
    </source>
</evidence>
<sequence length="68" mass="8038">YAKEGQKHGCSHWFDRYVLLDRTHLGAAGEIHRLRLKLSYKDGFFFSTFVPRLHFRQSDQCGHQPLSF</sequence>
<proteinExistence type="predicted"/>
<evidence type="ECO:0000313" key="1">
    <source>
        <dbReference type="EMBL" id="MEQ2162672.1"/>
    </source>
</evidence>
<gene>
    <name evidence="1" type="ORF">GOODEAATRI_022277</name>
</gene>
<feature type="non-terminal residue" evidence="1">
    <location>
        <position position="1"/>
    </location>
</feature>
<comment type="caution">
    <text evidence="1">The sequence shown here is derived from an EMBL/GenBank/DDBJ whole genome shotgun (WGS) entry which is preliminary data.</text>
</comment>
<name>A0ABV0MX81_9TELE</name>
<accession>A0ABV0MX81</accession>
<reference evidence="1 2" key="1">
    <citation type="submission" date="2021-06" db="EMBL/GenBank/DDBJ databases">
        <authorList>
            <person name="Palmer J.M."/>
        </authorList>
    </citation>
    <scope>NUCLEOTIDE SEQUENCE [LARGE SCALE GENOMIC DNA]</scope>
    <source>
        <strain evidence="1 2">GA_2019</strain>
        <tissue evidence="1">Muscle</tissue>
    </source>
</reference>
<protein>
    <submittedName>
        <fullName evidence="1">Uncharacterized protein</fullName>
    </submittedName>
</protein>
<keyword evidence="2" id="KW-1185">Reference proteome</keyword>
<dbReference type="Proteomes" id="UP001476798">
    <property type="component" value="Unassembled WGS sequence"/>
</dbReference>